<evidence type="ECO:0000313" key="3">
    <source>
        <dbReference type="Proteomes" id="UP000092634"/>
    </source>
</evidence>
<keyword evidence="1" id="KW-0732">Signal</keyword>
<dbReference type="Pfam" id="PF09694">
    <property type="entry name" value="Gcw_chp"/>
    <property type="match status" value="1"/>
</dbReference>
<sequence length="252" mass="26702">MNKLFLALALATPFSAFTASLAHAEEAKPDNEISFNVAGVSDYRFRGISQTRLKPALQGGVDYVNNPTGLYAGAWASTIKWTKDAGGSGDVEVDLYAGKRGQLTADVAYDVGVLAYVYADNGLKYIAGLADADTQEVYGQLSYGPAYIKYSHTVSNLFGLVNSKNSGYLDIGANIDLSNGWTANLHAGHQKVKNNDAASYTDWKVGITRDFGVVTGALAVIGTNADKSAYASPVNGKFMGKTALQLTVGKTF</sequence>
<dbReference type="InterPro" id="IPR010239">
    <property type="entry name" value="CHP02001"/>
</dbReference>
<proteinExistence type="predicted"/>
<organism evidence="2 3">
    <name type="scientific">Janthinobacterium lividum</name>
    <dbReference type="NCBI Taxonomy" id="29581"/>
    <lineage>
        <taxon>Bacteria</taxon>
        <taxon>Pseudomonadati</taxon>
        <taxon>Pseudomonadota</taxon>
        <taxon>Betaproteobacteria</taxon>
        <taxon>Burkholderiales</taxon>
        <taxon>Oxalobacteraceae</taxon>
        <taxon>Janthinobacterium</taxon>
    </lineage>
</organism>
<evidence type="ECO:0000256" key="1">
    <source>
        <dbReference type="SAM" id="SignalP"/>
    </source>
</evidence>
<comment type="caution">
    <text evidence="2">The sequence shown here is derived from an EMBL/GenBank/DDBJ whole genome shotgun (WGS) entry which is preliminary data.</text>
</comment>
<reference evidence="2 3" key="1">
    <citation type="submission" date="2016-10" db="EMBL/GenBank/DDBJ databases">
        <title>Updated version of Genome Assembly of Janthinobacterium lividum ERGS5:01.</title>
        <authorList>
            <person name="Kumar R."/>
            <person name="Acharya V."/>
            <person name="Singh D."/>
        </authorList>
    </citation>
    <scope>NUCLEOTIDE SEQUENCE [LARGE SCALE GENOMIC DNA]</scope>
    <source>
        <strain evidence="2 3">ERGS5:01</strain>
    </source>
</reference>
<dbReference type="NCBIfam" id="TIGR02001">
    <property type="entry name" value="gcw_chp"/>
    <property type="match status" value="1"/>
</dbReference>
<evidence type="ECO:0000313" key="2">
    <source>
        <dbReference type="EMBL" id="OFJ49385.1"/>
    </source>
</evidence>
<accession>A0A1E8PT30</accession>
<dbReference type="Proteomes" id="UP000092634">
    <property type="component" value="Unassembled WGS sequence"/>
</dbReference>
<feature type="chain" id="PRO_5009214662" evidence="1">
    <location>
        <begin position="25"/>
        <end position="252"/>
    </location>
</feature>
<name>A0A1E8PT30_9BURK</name>
<protein>
    <submittedName>
        <fullName evidence="2">Uncharacterized protein</fullName>
    </submittedName>
</protein>
<dbReference type="AlphaFoldDB" id="A0A1E8PT30"/>
<dbReference type="EMBL" id="MAQB02000001">
    <property type="protein sequence ID" value="OFJ49385.1"/>
    <property type="molecule type" value="Genomic_DNA"/>
</dbReference>
<feature type="signal peptide" evidence="1">
    <location>
        <begin position="1"/>
        <end position="24"/>
    </location>
</feature>
<gene>
    <name evidence="2" type="ORF">BA896_011340</name>
</gene>